<proteinExistence type="inferred from homology"/>
<dbReference type="SUPFAM" id="SSF52540">
    <property type="entry name" value="P-loop containing nucleoside triphosphate hydrolases"/>
    <property type="match status" value="2"/>
</dbReference>
<evidence type="ECO:0000256" key="4">
    <source>
        <dbReference type="SAM" id="MobiDB-lite"/>
    </source>
</evidence>
<dbReference type="InterPro" id="IPR027417">
    <property type="entry name" value="P-loop_NTPase"/>
</dbReference>
<protein>
    <submittedName>
        <fullName evidence="5">Type A von Willebrand factor domain-containing protein</fullName>
    </submittedName>
</protein>
<dbReference type="Gene3D" id="2.30.30.380">
    <property type="entry name" value="Zn-finger domain of Sec23/24"/>
    <property type="match status" value="1"/>
</dbReference>
<dbReference type="RefSeq" id="XP_004362426.1">
    <property type="nucleotide sequence ID" value="XM_004362369.1"/>
</dbReference>
<name>F4PIJ5_CACFS</name>
<dbReference type="Gene3D" id="3.40.50.300">
    <property type="entry name" value="P-loop containing nucleotide triphosphate hydrolases"/>
    <property type="match status" value="2"/>
</dbReference>
<dbReference type="Gene3D" id="3.40.50.410">
    <property type="entry name" value="von Willebrand factor, type A domain"/>
    <property type="match status" value="1"/>
</dbReference>
<feature type="compositionally biased region" description="Low complexity" evidence="4">
    <location>
        <begin position="243"/>
        <end position="258"/>
    </location>
</feature>
<comment type="similarity">
    <text evidence="1">Belongs to the small GTPase superfamily. Rab family.</text>
</comment>
<dbReference type="GO" id="GO:0006886">
    <property type="term" value="P:intracellular protein transport"/>
    <property type="evidence" value="ECO:0007669"/>
    <property type="project" value="InterPro"/>
</dbReference>
<keyword evidence="3" id="KW-0342">GTP-binding</keyword>
<dbReference type="GO" id="GO:0008270">
    <property type="term" value="F:zinc ion binding"/>
    <property type="evidence" value="ECO:0007669"/>
    <property type="project" value="InterPro"/>
</dbReference>
<dbReference type="SMART" id="SM00174">
    <property type="entry name" value="RHO"/>
    <property type="match status" value="1"/>
</dbReference>
<dbReference type="SMART" id="SM00175">
    <property type="entry name" value="RAB"/>
    <property type="match status" value="1"/>
</dbReference>
<evidence type="ECO:0000313" key="6">
    <source>
        <dbReference type="Proteomes" id="UP000007797"/>
    </source>
</evidence>
<dbReference type="GO" id="GO:0005525">
    <property type="term" value="F:GTP binding"/>
    <property type="evidence" value="ECO:0007669"/>
    <property type="project" value="UniProtKB-KW"/>
</dbReference>
<dbReference type="GO" id="GO:0006888">
    <property type="term" value="P:endoplasmic reticulum to Golgi vesicle-mediated transport"/>
    <property type="evidence" value="ECO:0007669"/>
    <property type="project" value="InterPro"/>
</dbReference>
<organism evidence="5 6">
    <name type="scientific">Cavenderia fasciculata</name>
    <name type="common">Slime mold</name>
    <name type="synonym">Dictyostelium fasciculatum</name>
    <dbReference type="NCBI Taxonomy" id="261658"/>
    <lineage>
        <taxon>Eukaryota</taxon>
        <taxon>Amoebozoa</taxon>
        <taxon>Evosea</taxon>
        <taxon>Eumycetozoa</taxon>
        <taxon>Dictyostelia</taxon>
        <taxon>Acytosteliales</taxon>
        <taxon>Cavenderiaceae</taxon>
        <taxon>Cavenderia</taxon>
    </lineage>
</organism>
<feature type="region of interest" description="Disordered" evidence="4">
    <location>
        <begin position="243"/>
        <end position="266"/>
    </location>
</feature>
<dbReference type="GO" id="GO:0030127">
    <property type="term" value="C:COPII vesicle coat"/>
    <property type="evidence" value="ECO:0007669"/>
    <property type="project" value="InterPro"/>
</dbReference>
<accession>F4PIJ5</accession>
<sequence>MEIGSEHILFQGEPQLEHFEEKELEYKNVNVGTMDMSSIYSKTNLDSSTCLLDILDTAGQEEYSCMRDQYVRTGDCFVIVYDVTNRRSFDEVEPLKRHVERVKDCNDTPVIIVGNKVDRTSERAVSTAEGESLARSLGCLFIETSAKTAKNVQETFFAIVRSTPRRSMVYKIVVIGDGGVGKSAIIIQFIQGHFVDEYDPTIEDSYRKQCCIPGLKALESESKSKSKSSSSSSGGGLLSKLFGSKSSSTSTSSTSSTSSKKEGNITTPALDSNVLYSTMSSLSSNSTIMTGDPFACNGCNVILNRFSNIYKSSGDGASTTDWKCEFCSQVNKDIKLASDEIPGKNDVEYILSTPATAAEAKGSREESIIVYCIDVSGSMGITSEIPSLQTEWKNLRAKGRGGAAAAPSSSSSASFISRLECIQTSIPTMLDRLNLQYPNKRVVLVTFSNDVVVHGFKESDDGTTVTGDKLDEYDTLVEVGKQFSYESLPRVCEGNELLKKRVKALEPIQSTALGPALLVSAAIAGQRPFGEIVICTDGMPNMGLGAIEDMPLAPARAFYERVTAFANKNKTSVSILGISGCEIDLGVIGRVSEDTKGKVTTIHPLEMAREIRKLTQNPVIATDVEMSVILHPHLEFNKYDSKQGLSRVVREFSNVTNETDLSFLFQPRAKVGAKDVLREYPFQVQIKYTKLDGMRCMRVVSASLPSTAKRAVSDKSANVGLLGIAFAQHAAQMATEGDHMTARVFLKSAKRYLERVRSSDEQYEEYYNYTVQATSLEDKLVECLINKDKKVEKISDDANKVFFSMKNMHKAVVISGAKKDISRRKGDVEINKQYYDITF</sequence>
<dbReference type="PROSITE" id="PS51419">
    <property type="entry name" value="RAB"/>
    <property type="match status" value="1"/>
</dbReference>
<evidence type="ECO:0000313" key="5">
    <source>
        <dbReference type="EMBL" id="EGG24575.1"/>
    </source>
</evidence>
<gene>
    <name evidence="5" type="primary">cpras1</name>
    <name evidence="5" type="ORF">DFA_02818</name>
</gene>
<dbReference type="EMBL" id="GL883006">
    <property type="protein sequence ID" value="EGG24575.1"/>
    <property type="molecule type" value="Genomic_DNA"/>
</dbReference>
<reference evidence="6" key="1">
    <citation type="journal article" date="2011" name="Genome Res.">
        <title>Phylogeny-wide analysis of social amoeba genomes highlights ancient origins for complex intercellular communication.</title>
        <authorList>
            <person name="Heidel A.J."/>
            <person name="Lawal H.M."/>
            <person name="Felder M."/>
            <person name="Schilde C."/>
            <person name="Helps N.R."/>
            <person name="Tunggal B."/>
            <person name="Rivero F."/>
            <person name="John U."/>
            <person name="Schleicher M."/>
            <person name="Eichinger L."/>
            <person name="Platzer M."/>
            <person name="Noegel A.A."/>
            <person name="Schaap P."/>
            <person name="Gloeckner G."/>
        </authorList>
    </citation>
    <scope>NUCLEOTIDE SEQUENCE [LARGE SCALE GENOMIC DNA]</scope>
    <source>
        <strain evidence="6">SH3</strain>
    </source>
</reference>
<evidence type="ECO:0000256" key="2">
    <source>
        <dbReference type="ARBA" id="ARBA00022741"/>
    </source>
</evidence>
<dbReference type="InterPro" id="IPR001806">
    <property type="entry name" value="Small_GTPase"/>
</dbReference>
<dbReference type="AlphaFoldDB" id="F4PIJ5"/>
<dbReference type="PRINTS" id="PR00449">
    <property type="entry name" value="RASTRNSFRMNG"/>
</dbReference>
<dbReference type="InterPro" id="IPR036465">
    <property type="entry name" value="vWFA_dom_sf"/>
</dbReference>
<dbReference type="SMART" id="SM00176">
    <property type="entry name" value="RAN"/>
    <property type="match status" value="1"/>
</dbReference>
<dbReference type="KEGG" id="dfa:DFA_02818"/>
<dbReference type="InterPro" id="IPR020849">
    <property type="entry name" value="Small_GTPase_Ras-type"/>
</dbReference>
<dbReference type="PROSITE" id="PS51421">
    <property type="entry name" value="RAS"/>
    <property type="match status" value="1"/>
</dbReference>
<dbReference type="InterPro" id="IPR005225">
    <property type="entry name" value="Small_GTP-bd"/>
</dbReference>
<evidence type="ECO:0000256" key="3">
    <source>
        <dbReference type="ARBA" id="ARBA00023134"/>
    </source>
</evidence>
<dbReference type="OrthoDB" id="16030at2759"/>
<dbReference type="GeneID" id="14877407"/>
<keyword evidence="2" id="KW-0547">Nucleotide-binding</keyword>
<dbReference type="GO" id="GO:0003924">
    <property type="term" value="F:GTPase activity"/>
    <property type="evidence" value="ECO:0007669"/>
    <property type="project" value="InterPro"/>
</dbReference>
<dbReference type="SUPFAM" id="SSF53300">
    <property type="entry name" value="vWA-like"/>
    <property type="match status" value="1"/>
</dbReference>
<dbReference type="SMART" id="SM00173">
    <property type="entry name" value="RAS"/>
    <property type="match status" value="1"/>
</dbReference>
<dbReference type="NCBIfam" id="TIGR00231">
    <property type="entry name" value="small_GTP"/>
    <property type="match status" value="1"/>
</dbReference>
<dbReference type="OMA" id="FQVQIKY"/>
<dbReference type="PANTHER" id="PTHR24070">
    <property type="entry name" value="RAS, DI-RAS, AND RHEB FAMILY MEMBERS OF SMALL GTPASE SUPERFAMILY"/>
    <property type="match status" value="1"/>
</dbReference>
<dbReference type="InterPro" id="IPR036174">
    <property type="entry name" value="Znf_Sec23_Sec24_sf"/>
</dbReference>
<evidence type="ECO:0000256" key="1">
    <source>
        <dbReference type="ARBA" id="ARBA00006270"/>
    </source>
</evidence>
<dbReference type="Pfam" id="PF00071">
    <property type="entry name" value="Ras"/>
    <property type="match status" value="2"/>
</dbReference>
<dbReference type="GO" id="GO:0007165">
    <property type="term" value="P:signal transduction"/>
    <property type="evidence" value="ECO:0007669"/>
    <property type="project" value="InterPro"/>
</dbReference>
<dbReference type="Proteomes" id="UP000007797">
    <property type="component" value="Unassembled WGS sequence"/>
</dbReference>
<dbReference type="STRING" id="1054147.F4PIJ5"/>
<dbReference type="SUPFAM" id="SSF82919">
    <property type="entry name" value="Zn-finger domain of Sec23/24"/>
    <property type="match status" value="1"/>
</dbReference>
<keyword evidence="6" id="KW-1185">Reference proteome</keyword>
<dbReference type="FunFam" id="3.40.50.300:FF:001447">
    <property type="entry name" value="Ras-related protein Rab-1B"/>
    <property type="match status" value="1"/>
</dbReference>